<dbReference type="EMBL" id="FPAG01000002">
    <property type="protein sequence ID" value="SFS55080.1"/>
    <property type="molecule type" value="Genomic_DNA"/>
</dbReference>
<dbReference type="Pfam" id="PF03721">
    <property type="entry name" value="UDPG_MGDP_dh_N"/>
    <property type="match status" value="1"/>
</dbReference>
<dbReference type="InterPro" id="IPR017476">
    <property type="entry name" value="UDP-Glc/GDP-Man"/>
</dbReference>
<dbReference type="Pfam" id="PF00984">
    <property type="entry name" value="UDPG_MGDP_dh"/>
    <property type="match status" value="1"/>
</dbReference>
<sequence length="463" mass="50974">MNQNLNITVVGLGYVGLPLAVEFAKKYKTIGFDINERRIRELLEGKDSTLEVEDEKLQQVLSCINTDQEGLLPTTNIDHITGSNIYIITVPTPTDKNNRPVLMPLIRASETVGKVLKKGDIVVYESTVYPGVTEDECVPILEKVSGLKFNQDFYAGYSPERINPGDKEHTVSNILKVTSGSTPEAAEVIDQLYKSVITAGTYKAPTIKVAEAAKVIENSQRDINIAFVNELAKIFNKLEIDTNEVLKAAATKWNFLPFKPGLVGGHCIGVDPYYLAQKAQEVGYHPEIILAGRRMNDSMGAYVGSEVVKLMLQNDLKVKGAKVLVLGVTFKENCPDVRNTRVVDVVKQLEDFGTEVTIYDPWANPEEVMHEYGLNTVKSLKEINACEAEPVEAVMGRSSGSGQKVSDKNGIQILESYSQKFDAIVLTVAHKEFLDLDLDALKNDNAVVYDVKGIMGDKACAKL</sequence>
<dbReference type="SMART" id="SM00984">
    <property type="entry name" value="UDPG_MGDP_dh_C"/>
    <property type="match status" value="1"/>
</dbReference>
<dbReference type="Pfam" id="PF03720">
    <property type="entry name" value="UDPG_MGDP_dh_C"/>
    <property type="match status" value="1"/>
</dbReference>
<dbReference type="OrthoDB" id="9803238at2"/>
<dbReference type="Proteomes" id="UP000183209">
    <property type="component" value="Unassembled WGS sequence"/>
</dbReference>
<reference evidence="6 7" key="1">
    <citation type="submission" date="2016-10" db="EMBL/GenBank/DDBJ databases">
        <authorList>
            <person name="de Groot N.N."/>
        </authorList>
    </citation>
    <scope>NUCLEOTIDE SEQUENCE [LARGE SCALE GENOMIC DNA]</scope>
    <source>
        <strain evidence="6 7">CGMCC 1.6114</strain>
    </source>
</reference>
<evidence type="ECO:0000256" key="4">
    <source>
        <dbReference type="PIRNR" id="PIRNR000124"/>
    </source>
</evidence>
<dbReference type="InterPro" id="IPR008927">
    <property type="entry name" value="6-PGluconate_DH-like_C_sf"/>
</dbReference>
<dbReference type="PANTHER" id="PTHR43491">
    <property type="entry name" value="UDP-N-ACETYL-D-MANNOSAMINE DEHYDROGENASE"/>
    <property type="match status" value="1"/>
</dbReference>
<evidence type="ECO:0000256" key="1">
    <source>
        <dbReference type="ARBA" id="ARBA00006601"/>
    </source>
</evidence>
<dbReference type="PIRSF" id="PIRSF000124">
    <property type="entry name" value="UDPglc_GDPman_dh"/>
    <property type="match status" value="1"/>
</dbReference>
<dbReference type="NCBIfam" id="TIGR03026">
    <property type="entry name" value="NDP-sugDHase"/>
    <property type="match status" value="1"/>
</dbReference>
<dbReference type="Gene3D" id="3.40.50.720">
    <property type="entry name" value="NAD(P)-binding Rossmann-like Domain"/>
    <property type="match status" value="2"/>
</dbReference>
<name>A0A1I6QRP8_9FLAO</name>
<keyword evidence="2" id="KW-0560">Oxidoreductase</keyword>
<feature type="domain" description="UDP-glucose/GDP-mannose dehydrogenase C-terminal" evidence="5">
    <location>
        <begin position="324"/>
        <end position="457"/>
    </location>
</feature>
<gene>
    <name evidence="6" type="ORF">SAMN04487906_0814</name>
</gene>
<organism evidence="6 7">
    <name type="scientific">Zhouia amylolytica</name>
    <dbReference type="NCBI Taxonomy" id="376730"/>
    <lineage>
        <taxon>Bacteria</taxon>
        <taxon>Pseudomonadati</taxon>
        <taxon>Bacteroidota</taxon>
        <taxon>Flavobacteriia</taxon>
        <taxon>Flavobacteriales</taxon>
        <taxon>Flavobacteriaceae</taxon>
        <taxon>Zhouia</taxon>
    </lineage>
</organism>
<dbReference type="PIRSF" id="PIRSF500136">
    <property type="entry name" value="UDP_ManNAc_DH"/>
    <property type="match status" value="1"/>
</dbReference>
<evidence type="ECO:0000256" key="3">
    <source>
        <dbReference type="ARBA" id="ARBA00023027"/>
    </source>
</evidence>
<comment type="similarity">
    <text evidence="1 4">Belongs to the UDP-glucose/GDP-mannose dehydrogenase family.</text>
</comment>
<evidence type="ECO:0000313" key="6">
    <source>
        <dbReference type="EMBL" id="SFS55080.1"/>
    </source>
</evidence>
<evidence type="ECO:0000256" key="2">
    <source>
        <dbReference type="ARBA" id="ARBA00023002"/>
    </source>
</evidence>
<dbReference type="InterPro" id="IPR014027">
    <property type="entry name" value="UDP-Glc/GDP-Man_DH_C"/>
</dbReference>
<evidence type="ECO:0000259" key="5">
    <source>
        <dbReference type="SMART" id="SM00984"/>
    </source>
</evidence>
<dbReference type="RefSeq" id="WP_074977083.1">
    <property type="nucleotide sequence ID" value="NZ_FPAG01000002.1"/>
</dbReference>
<dbReference type="InterPro" id="IPR028359">
    <property type="entry name" value="UDP_ManNAc/GlcNAc_DH"/>
</dbReference>
<dbReference type="GO" id="GO:0051287">
    <property type="term" value="F:NAD binding"/>
    <property type="evidence" value="ECO:0007669"/>
    <property type="project" value="InterPro"/>
</dbReference>
<dbReference type="GO" id="GO:0016628">
    <property type="term" value="F:oxidoreductase activity, acting on the CH-CH group of donors, NAD or NADP as acceptor"/>
    <property type="evidence" value="ECO:0007669"/>
    <property type="project" value="InterPro"/>
</dbReference>
<accession>A0A1I6QRP8</accession>
<dbReference type="SUPFAM" id="SSF52413">
    <property type="entry name" value="UDP-glucose/GDP-mannose dehydrogenase C-terminal domain"/>
    <property type="match status" value="1"/>
</dbReference>
<dbReference type="SUPFAM" id="SSF48179">
    <property type="entry name" value="6-phosphogluconate dehydrogenase C-terminal domain-like"/>
    <property type="match status" value="1"/>
</dbReference>
<evidence type="ECO:0000313" key="7">
    <source>
        <dbReference type="Proteomes" id="UP000183209"/>
    </source>
</evidence>
<dbReference type="InterPro" id="IPR001732">
    <property type="entry name" value="UDP-Glc/GDP-Man_DH_N"/>
</dbReference>
<dbReference type="InterPro" id="IPR014026">
    <property type="entry name" value="UDP-Glc/GDP-Man_DH_dimer"/>
</dbReference>
<proteinExistence type="inferred from homology"/>
<dbReference type="InterPro" id="IPR036220">
    <property type="entry name" value="UDP-Glc/GDP-Man_DH_C_sf"/>
</dbReference>
<protein>
    <submittedName>
        <fullName evidence="6">UDP-N-acetyl-D-galactosamine dehydrogenase</fullName>
    </submittedName>
</protein>
<dbReference type="InterPro" id="IPR036291">
    <property type="entry name" value="NAD(P)-bd_dom_sf"/>
</dbReference>
<dbReference type="PANTHER" id="PTHR43491:SF2">
    <property type="entry name" value="UDP-N-ACETYL-D-MANNOSAMINE DEHYDROGENASE"/>
    <property type="match status" value="1"/>
</dbReference>
<dbReference type="SUPFAM" id="SSF51735">
    <property type="entry name" value="NAD(P)-binding Rossmann-fold domains"/>
    <property type="match status" value="1"/>
</dbReference>
<dbReference type="GO" id="GO:0000271">
    <property type="term" value="P:polysaccharide biosynthetic process"/>
    <property type="evidence" value="ECO:0007669"/>
    <property type="project" value="InterPro"/>
</dbReference>
<dbReference type="AlphaFoldDB" id="A0A1I6QRP8"/>
<dbReference type="GO" id="GO:0016616">
    <property type="term" value="F:oxidoreductase activity, acting on the CH-OH group of donors, NAD or NADP as acceptor"/>
    <property type="evidence" value="ECO:0007669"/>
    <property type="project" value="InterPro"/>
</dbReference>
<keyword evidence="3" id="KW-0520">NAD</keyword>